<dbReference type="AlphaFoldDB" id="A0A833VWZ9"/>
<protein>
    <recommendedName>
        <fullName evidence="2">C2H2-type domain-containing protein</fullName>
    </recommendedName>
</protein>
<evidence type="ECO:0000259" key="2">
    <source>
        <dbReference type="PROSITE" id="PS50157"/>
    </source>
</evidence>
<dbReference type="PROSITE" id="PS00028">
    <property type="entry name" value="ZINC_FINGER_C2H2_1"/>
    <property type="match status" value="1"/>
</dbReference>
<accession>A0A833VWZ9</accession>
<keyword evidence="1" id="KW-0862">Zinc</keyword>
<comment type="caution">
    <text evidence="3">The sequence shown here is derived from an EMBL/GenBank/DDBJ whole genome shotgun (WGS) entry which is preliminary data.</text>
</comment>
<dbReference type="InterPro" id="IPR013087">
    <property type="entry name" value="Znf_C2H2_type"/>
</dbReference>
<dbReference type="GO" id="GO:0008270">
    <property type="term" value="F:zinc ion binding"/>
    <property type="evidence" value="ECO:0007669"/>
    <property type="project" value="UniProtKB-KW"/>
</dbReference>
<proteinExistence type="predicted"/>
<evidence type="ECO:0000256" key="1">
    <source>
        <dbReference type="PROSITE-ProRule" id="PRU00042"/>
    </source>
</evidence>
<name>A0A833VWZ9_9HYME</name>
<feature type="domain" description="C2H2-type" evidence="2">
    <location>
        <begin position="90"/>
        <end position="118"/>
    </location>
</feature>
<gene>
    <name evidence="3" type="ORF">E2986_13546</name>
</gene>
<keyword evidence="4" id="KW-1185">Reference proteome</keyword>
<evidence type="ECO:0000313" key="3">
    <source>
        <dbReference type="EMBL" id="KAF3427030.1"/>
    </source>
</evidence>
<evidence type="ECO:0000313" key="4">
    <source>
        <dbReference type="Proteomes" id="UP000655588"/>
    </source>
</evidence>
<feature type="domain" description="C2H2-type" evidence="2">
    <location>
        <begin position="61"/>
        <end position="88"/>
    </location>
</feature>
<reference evidence="3" key="1">
    <citation type="submission" date="2019-11" db="EMBL/GenBank/DDBJ databases">
        <title>The nuclear and mitochondrial genomes of Frieseomelitta varia - a highly eusocial stingless bee (Meliponini) with a permanently sterile worker caste.</title>
        <authorList>
            <person name="Freitas F.C.P."/>
            <person name="Lourenco A.P."/>
            <person name="Nunes F.M.F."/>
            <person name="Paschoal A.R."/>
            <person name="Abreu F.C.P."/>
            <person name="Barbin F.O."/>
            <person name="Bataglia L."/>
            <person name="Cardoso-Junior C.A.M."/>
            <person name="Cervoni M.S."/>
            <person name="Silva S.R."/>
            <person name="Dalarmi F."/>
            <person name="Del Lama M.A."/>
            <person name="Depintor T.S."/>
            <person name="Ferreira K.M."/>
            <person name="Goria P.S."/>
            <person name="Jaskot M.C."/>
            <person name="Lago D.C."/>
            <person name="Luna-Lucena D."/>
            <person name="Moda L.M."/>
            <person name="Nascimento L."/>
            <person name="Pedrino M."/>
            <person name="Rabico F.O."/>
            <person name="Sanches F.C."/>
            <person name="Santos D.E."/>
            <person name="Santos C.G."/>
            <person name="Vieira J."/>
            <person name="Lopes T.F."/>
            <person name="Barchuk A.R."/>
            <person name="Hartfelder K."/>
            <person name="Simoes Z.L.P."/>
            <person name="Bitondi M.M.G."/>
            <person name="Pinheiro D.G."/>
        </authorList>
    </citation>
    <scope>NUCLEOTIDE SEQUENCE</scope>
    <source>
        <strain evidence="3">USP_RPSP 00005682</strain>
        <tissue evidence="3">Whole individual</tissue>
    </source>
</reference>
<dbReference type="EMBL" id="WNWW01000279">
    <property type="protein sequence ID" value="KAF3427030.1"/>
    <property type="molecule type" value="Genomic_DNA"/>
</dbReference>
<organism evidence="3 4">
    <name type="scientific">Frieseomelitta varia</name>
    <dbReference type="NCBI Taxonomy" id="561572"/>
    <lineage>
        <taxon>Eukaryota</taxon>
        <taxon>Metazoa</taxon>
        <taxon>Ecdysozoa</taxon>
        <taxon>Arthropoda</taxon>
        <taxon>Hexapoda</taxon>
        <taxon>Insecta</taxon>
        <taxon>Pterygota</taxon>
        <taxon>Neoptera</taxon>
        <taxon>Endopterygota</taxon>
        <taxon>Hymenoptera</taxon>
        <taxon>Apocrita</taxon>
        <taxon>Aculeata</taxon>
        <taxon>Apoidea</taxon>
        <taxon>Anthophila</taxon>
        <taxon>Apidae</taxon>
        <taxon>Frieseomelitta</taxon>
    </lineage>
</organism>
<dbReference type="InterPro" id="IPR036236">
    <property type="entry name" value="Znf_C2H2_sf"/>
</dbReference>
<dbReference type="Proteomes" id="UP000655588">
    <property type="component" value="Unassembled WGS sequence"/>
</dbReference>
<keyword evidence="1" id="KW-0479">Metal-binding</keyword>
<sequence>MTKHKINNRFSINVKKIKIETDLEDLCSVVMEEAKDFDYEEEKPLGSRRRRAAAIRDIERHTCSRCSKSYIHAWHLKRHTKFECGQEPRVQCPYCAARMKQRGHVYRHIRQCHRGQNECDFFYLVAYTRARDDCSLSKRHSPDIPIVCSPAVITCKRSKRDIAFCDTSSDTMMIFTLNQVTLMKIRVFT</sequence>
<dbReference type="PROSITE" id="PS50157">
    <property type="entry name" value="ZINC_FINGER_C2H2_2"/>
    <property type="match status" value="2"/>
</dbReference>
<dbReference type="SUPFAM" id="SSF57667">
    <property type="entry name" value="beta-beta-alpha zinc fingers"/>
    <property type="match status" value="1"/>
</dbReference>
<keyword evidence="1" id="KW-0863">Zinc-finger</keyword>
<dbReference type="Gene3D" id="3.30.160.60">
    <property type="entry name" value="Classic Zinc Finger"/>
    <property type="match status" value="1"/>
</dbReference>